<feature type="chain" id="PRO_5003203005" evidence="1">
    <location>
        <begin position="28"/>
        <end position="130"/>
    </location>
</feature>
<feature type="signal peptide" evidence="1">
    <location>
        <begin position="1"/>
        <end position="27"/>
    </location>
</feature>
<evidence type="ECO:0000313" key="2">
    <source>
        <dbReference type="EMBL" id="EFV44529.2"/>
    </source>
</evidence>
<evidence type="ECO:0000313" key="3">
    <source>
        <dbReference type="Proteomes" id="UP000006034"/>
    </source>
</evidence>
<accession>E5Y5Y2</accession>
<dbReference type="GeneID" id="78087297"/>
<evidence type="ECO:0000256" key="1">
    <source>
        <dbReference type="SAM" id="SignalP"/>
    </source>
</evidence>
<sequence>MRMKVRKKMCRFLALIIMLCMGSSAYAETPTAEAQKKVAAYLTLLDDMCFTDPFLSYGFAQDPGKSWKEGLEKLEIELNADPEVSPAVKKTPGLLIHLGLQTFYAKHCLADSNWDRKNVLDELGEYAEGI</sequence>
<dbReference type="EMBL" id="ADCP02000003">
    <property type="protein sequence ID" value="EFV44529.2"/>
    <property type="molecule type" value="Genomic_DNA"/>
</dbReference>
<protein>
    <submittedName>
        <fullName evidence="2">Uncharacterized protein</fullName>
    </submittedName>
</protein>
<dbReference type="AlphaFoldDB" id="E5Y5Y2"/>
<proteinExistence type="predicted"/>
<reference evidence="2 3" key="2">
    <citation type="submission" date="2013-04" db="EMBL/GenBank/DDBJ databases">
        <title>The Genome Sequence of Bilophila wadsworthia 3_1_6.</title>
        <authorList>
            <consortium name="The Broad Institute Genomics Platform"/>
            <person name="Earl A."/>
            <person name="Ward D."/>
            <person name="Feldgarden M."/>
            <person name="Gevers D."/>
            <person name="Sibley C."/>
            <person name="Strauss J."/>
            <person name="Allen-Vercoe E."/>
            <person name="Walker B."/>
            <person name="Young S."/>
            <person name="Zeng Q."/>
            <person name="Gargeya S."/>
            <person name="Fitzgerald M."/>
            <person name="Haas B."/>
            <person name="Abouelleil A."/>
            <person name="Allen A.W."/>
            <person name="Alvarado L."/>
            <person name="Arachchi H.M."/>
            <person name="Berlin A.M."/>
            <person name="Chapman S.B."/>
            <person name="Gainer-Dewar J."/>
            <person name="Goldberg J."/>
            <person name="Griggs A."/>
            <person name="Gujja S."/>
            <person name="Hansen M."/>
            <person name="Howarth C."/>
            <person name="Imamovic A."/>
            <person name="Ireland A."/>
            <person name="Larimer J."/>
            <person name="McCowan C."/>
            <person name="Murphy C."/>
            <person name="Pearson M."/>
            <person name="Poon T.W."/>
            <person name="Priest M."/>
            <person name="Roberts A."/>
            <person name="Saif S."/>
            <person name="Shea T."/>
            <person name="Sisk P."/>
            <person name="Sykes S."/>
            <person name="Wortman J."/>
            <person name="Nusbaum C."/>
            <person name="Birren B."/>
        </authorList>
    </citation>
    <scope>NUCLEOTIDE SEQUENCE [LARGE SCALE GENOMIC DNA]</scope>
    <source>
        <strain evidence="2 3">3_1_6</strain>
    </source>
</reference>
<dbReference type="RefSeq" id="WP_016361000.1">
    <property type="nucleotide sequence ID" value="NZ_KE150240.1"/>
</dbReference>
<reference evidence="2 3" key="1">
    <citation type="submission" date="2010-10" db="EMBL/GenBank/DDBJ databases">
        <authorList>
            <consortium name="The Broad Institute Genome Sequencing Platform"/>
            <person name="Ward D."/>
            <person name="Earl A."/>
            <person name="Feldgarden M."/>
            <person name="Young S.K."/>
            <person name="Gargeya S."/>
            <person name="Zeng Q."/>
            <person name="Alvarado L."/>
            <person name="Berlin A."/>
            <person name="Bochicchio J."/>
            <person name="Chapman S.B."/>
            <person name="Chen Z."/>
            <person name="Freedman E."/>
            <person name="Gellesch M."/>
            <person name="Goldberg J."/>
            <person name="Griggs A."/>
            <person name="Gujja S."/>
            <person name="Heilman E."/>
            <person name="Heiman D."/>
            <person name="Howarth C."/>
            <person name="Mehta T."/>
            <person name="Neiman D."/>
            <person name="Pearson M."/>
            <person name="Roberts A."/>
            <person name="Saif S."/>
            <person name="Shea T."/>
            <person name="Shenoy N."/>
            <person name="Sisk P."/>
            <person name="Stolte C."/>
            <person name="Sykes S."/>
            <person name="White J."/>
            <person name="Yandava C."/>
            <person name="Allen-Vercoe E."/>
            <person name="Sibley C."/>
            <person name="Ambrose C.E."/>
            <person name="Strauss J."/>
            <person name="Daigneault M."/>
            <person name="Haas B."/>
            <person name="Nusbaum C."/>
            <person name="Birren B."/>
        </authorList>
    </citation>
    <scope>NUCLEOTIDE SEQUENCE [LARGE SCALE GENOMIC DNA]</scope>
    <source>
        <strain evidence="2 3">3_1_6</strain>
    </source>
</reference>
<comment type="caution">
    <text evidence="2">The sequence shown here is derived from an EMBL/GenBank/DDBJ whole genome shotgun (WGS) entry which is preliminary data.</text>
</comment>
<gene>
    <name evidence="2" type="ORF">HMPREF0179_01595</name>
</gene>
<keyword evidence="3" id="KW-1185">Reference proteome</keyword>
<name>E5Y5Y2_BILW3</name>
<keyword evidence="1" id="KW-0732">Signal</keyword>
<organism evidence="2 3">
    <name type="scientific">Bilophila wadsworthia (strain 3_1_6)</name>
    <dbReference type="NCBI Taxonomy" id="563192"/>
    <lineage>
        <taxon>Bacteria</taxon>
        <taxon>Pseudomonadati</taxon>
        <taxon>Thermodesulfobacteriota</taxon>
        <taxon>Desulfovibrionia</taxon>
        <taxon>Desulfovibrionales</taxon>
        <taxon>Desulfovibrionaceae</taxon>
        <taxon>Bilophila</taxon>
    </lineage>
</organism>
<dbReference type="HOGENOM" id="CLU_1933956_0_0_7"/>
<dbReference type="STRING" id="563192.HMPREF0179_01595"/>
<dbReference type="Proteomes" id="UP000006034">
    <property type="component" value="Unassembled WGS sequence"/>
</dbReference>